<dbReference type="AlphaFoldDB" id="A0AAD9PPQ8"/>
<comment type="subcellular location">
    <subcellularLocation>
        <location evidence="1">Cell membrane</location>
        <topology evidence="1">Multi-pass membrane protein</topology>
    </subcellularLocation>
</comment>
<dbReference type="CDD" id="cd00637">
    <property type="entry name" value="7tm_classA_rhodopsin-like"/>
    <property type="match status" value="1"/>
</dbReference>
<keyword evidence="3 10" id="KW-0812">Transmembrane</keyword>
<dbReference type="PANTHER" id="PTHR24246:SF27">
    <property type="entry name" value="ADENOSINE RECEPTOR, ISOFORM A"/>
    <property type="match status" value="1"/>
</dbReference>
<keyword evidence="8" id="KW-0325">Glycoprotein</keyword>
<evidence type="ECO:0000313" key="13">
    <source>
        <dbReference type="Proteomes" id="UP001249851"/>
    </source>
</evidence>
<dbReference type="Proteomes" id="UP001249851">
    <property type="component" value="Unassembled WGS sequence"/>
</dbReference>
<keyword evidence="9" id="KW-0807">Transducer</keyword>
<dbReference type="GO" id="GO:0005886">
    <property type="term" value="C:plasma membrane"/>
    <property type="evidence" value="ECO:0007669"/>
    <property type="project" value="UniProtKB-SubCell"/>
</dbReference>
<protein>
    <submittedName>
        <fullName evidence="12">Beta-1 adrenergic receptor</fullName>
    </submittedName>
</protein>
<keyword evidence="5" id="KW-0297">G-protein coupled receptor</keyword>
<accession>A0AAD9PPQ8</accession>
<sequence length="349" mass="38531">MNSSLPSNGNSIGCHPHDLSGGTLQQSPFFQVCLILTAVVNILSCPFTVVLNALVIVAVKWKSRLRCHKSNILLATLASTDFMVGLLLQPVFVAQLITLLLDKAFGGVCLLSHISRVGISCSSFTSFLHLALLSGERFLALKRPFAHVYLVTTSRLLCASALAWLLPVILHIRLPFGKTIILPTNLSLMVVTMIFIIFCHVTVFRETRQHEQRLAAQKVTREAREKFEKEKKAVKITFSILTVFVLCCLPFVAFRVVLQLTYGNERPTGTIKVVGQLSRSALLLNSLLNPIIYSVRIKQLRVAFKELLGGTGNLVTRAPGDLGVFRAPNAGNSCRAGRNPDERNRTERN</sequence>
<evidence type="ECO:0000256" key="9">
    <source>
        <dbReference type="ARBA" id="ARBA00023224"/>
    </source>
</evidence>
<feature type="transmembrane region" description="Helical" evidence="10">
    <location>
        <begin position="186"/>
        <end position="204"/>
    </location>
</feature>
<dbReference type="Gene3D" id="1.20.1070.10">
    <property type="entry name" value="Rhodopsin 7-helix transmembrane proteins"/>
    <property type="match status" value="1"/>
</dbReference>
<dbReference type="InterPro" id="IPR000276">
    <property type="entry name" value="GPCR_Rhodpsn"/>
</dbReference>
<dbReference type="InterPro" id="IPR017452">
    <property type="entry name" value="GPCR_Rhodpsn_7TM"/>
</dbReference>
<feature type="domain" description="G-protein coupled receptors family 1 profile" evidence="11">
    <location>
        <begin position="51"/>
        <end position="293"/>
    </location>
</feature>
<evidence type="ECO:0000256" key="10">
    <source>
        <dbReference type="SAM" id="Phobius"/>
    </source>
</evidence>
<evidence type="ECO:0000313" key="12">
    <source>
        <dbReference type="EMBL" id="KAK2546621.1"/>
    </source>
</evidence>
<evidence type="ECO:0000256" key="6">
    <source>
        <dbReference type="ARBA" id="ARBA00023136"/>
    </source>
</evidence>
<evidence type="ECO:0000256" key="2">
    <source>
        <dbReference type="ARBA" id="ARBA00022475"/>
    </source>
</evidence>
<dbReference type="GO" id="GO:0004930">
    <property type="term" value="F:G protein-coupled receptor activity"/>
    <property type="evidence" value="ECO:0007669"/>
    <property type="project" value="UniProtKB-KW"/>
</dbReference>
<evidence type="ECO:0000256" key="8">
    <source>
        <dbReference type="ARBA" id="ARBA00023180"/>
    </source>
</evidence>
<feature type="transmembrane region" description="Helical" evidence="10">
    <location>
        <begin position="236"/>
        <end position="257"/>
    </location>
</feature>
<comment type="caution">
    <text evidence="12">The sequence shown here is derived from an EMBL/GenBank/DDBJ whole genome shotgun (WGS) entry which is preliminary data.</text>
</comment>
<dbReference type="SUPFAM" id="SSF81321">
    <property type="entry name" value="Family A G protein-coupled receptor-like"/>
    <property type="match status" value="1"/>
</dbReference>
<name>A0AAD9PPQ8_ACRCE</name>
<feature type="transmembrane region" description="Helical" evidence="10">
    <location>
        <begin position="113"/>
        <end position="133"/>
    </location>
</feature>
<keyword evidence="2" id="KW-1003">Cell membrane</keyword>
<dbReference type="PANTHER" id="PTHR24246">
    <property type="entry name" value="OLFACTORY RECEPTOR AND ADENOSINE RECEPTOR"/>
    <property type="match status" value="1"/>
</dbReference>
<feature type="transmembrane region" description="Helical" evidence="10">
    <location>
        <begin position="71"/>
        <end position="93"/>
    </location>
</feature>
<feature type="transmembrane region" description="Helical" evidence="10">
    <location>
        <begin position="277"/>
        <end position="295"/>
    </location>
</feature>
<evidence type="ECO:0000256" key="1">
    <source>
        <dbReference type="ARBA" id="ARBA00004651"/>
    </source>
</evidence>
<feature type="transmembrane region" description="Helical" evidence="10">
    <location>
        <begin position="29"/>
        <end position="59"/>
    </location>
</feature>
<keyword evidence="6 10" id="KW-0472">Membrane</keyword>
<evidence type="ECO:0000256" key="7">
    <source>
        <dbReference type="ARBA" id="ARBA00023170"/>
    </source>
</evidence>
<keyword evidence="4 10" id="KW-1133">Transmembrane helix</keyword>
<reference evidence="12" key="2">
    <citation type="journal article" date="2023" name="Science">
        <title>Genomic signatures of disease resistance in endangered staghorn corals.</title>
        <authorList>
            <person name="Vollmer S.V."/>
            <person name="Selwyn J.D."/>
            <person name="Despard B.A."/>
            <person name="Roesel C.L."/>
        </authorList>
    </citation>
    <scope>NUCLEOTIDE SEQUENCE</scope>
    <source>
        <strain evidence="12">K2</strain>
    </source>
</reference>
<organism evidence="12 13">
    <name type="scientific">Acropora cervicornis</name>
    <name type="common">Staghorn coral</name>
    <dbReference type="NCBI Taxonomy" id="6130"/>
    <lineage>
        <taxon>Eukaryota</taxon>
        <taxon>Metazoa</taxon>
        <taxon>Cnidaria</taxon>
        <taxon>Anthozoa</taxon>
        <taxon>Hexacorallia</taxon>
        <taxon>Scleractinia</taxon>
        <taxon>Astrocoeniina</taxon>
        <taxon>Acroporidae</taxon>
        <taxon>Acropora</taxon>
    </lineage>
</organism>
<dbReference type="EMBL" id="JARQWQ010000382">
    <property type="protein sequence ID" value="KAK2546621.1"/>
    <property type="molecule type" value="Genomic_DNA"/>
</dbReference>
<evidence type="ECO:0000256" key="4">
    <source>
        <dbReference type="ARBA" id="ARBA00022989"/>
    </source>
</evidence>
<dbReference type="PROSITE" id="PS50262">
    <property type="entry name" value="G_PROTEIN_RECEP_F1_2"/>
    <property type="match status" value="1"/>
</dbReference>
<dbReference type="PRINTS" id="PR00237">
    <property type="entry name" value="GPCRRHODOPSN"/>
</dbReference>
<dbReference type="Pfam" id="PF00001">
    <property type="entry name" value="7tm_1"/>
    <property type="match status" value="2"/>
</dbReference>
<gene>
    <name evidence="12" type="ORF">P5673_033774</name>
</gene>
<feature type="transmembrane region" description="Helical" evidence="10">
    <location>
        <begin position="145"/>
        <end position="166"/>
    </location>
</feature>
<keyword evidence="7 12" id="KW-0675">Receptor</keyword>
<evidence type="ECO:0000256" key="5">
    <source>
        <dbReference type="ARBA" id="ARBA00023040"/>
    </source>
</evidence>
<keyword evidence="13" id="KW-1185">Reference proteome</keyword>
<reference evidence="12" key="1">
    <citation type="journal article" date="2023" name="G3 (Bethesda)">
        <title>Whole genome assembly and annotation of the endangered Caribbean coral Acropora cervicornis.</title>
        <authorList>
            <person name="Selwyn J.D."/>
            <person name="Vollmer S.V."/>
        </authorList>
    </citation>
    <scope>NUCLEOTIDE SEQUENCE</scope>
    <source>
        <strain evidence="12">K2</strain>
    </source>
</reference>
<evidence type="ECO:0000256" key="3">
    <source>
        <dbReference type="ARBA" id="ARBA00022692"/>
    </source>
</evidence>
<proteinExistence type="predicted"/>
<evidence type="ECO:0000259" key="11">
    <source>
        <dbReference type="PROSITE" id="PS50262"/>
    </source>
</evidence>